<accession>A0ABP9QX74</accession>
<protein>
    <recommendedName>
        <fullName evidence="3">Polymer-forming cytoskeletal protein</fullName>
    </recommendedName>
</protein>
<evidence type="ECO:0000313" key="2">
    <source>
        <dbReference type="Proteomes" id="UP001500547"/>
    </source>
</evidence>
<dbReference type="Gene3D" id="2.160.10.10">
    <property type="entry name" value="Hexapeptide repeat proteins"/>
    <property type="match status" value="1"/>
</dbReference>
<dbReference type="SUPFAM" id="SSF51161">
    <property type="entry name" value="Trimeric LpxA-like enzymes"/>
    <property type="match status" value="1"/>
</dbReference>
<sequence length="365" mass="39525">MHVSFASLLFVPLALAVLLCPLWPVWRQWQFPRRETPRTTEAHTEWNEDALDALQSTQIAFAELLAVAERDGVVRGAGEDGIPFLVLGPKDYLSGQLPSNVTRLRMQVVAARHLDVPGELLCDRLMFARNRLNIAHNAIVKTALAGRDATIGPRARVRRWLHAESRVDAAEGAVLGGCCSAGHEITLARRVRFEQVLAPTIRFGKTETPRTPVVPVQYILMQPPANAFVPGDGRWIINGDMSVPPGHRVNAHLVVRGNLLAGTGAFLRGNVRVMGDFVMHHDARCGSAVICDGDMQTGECCQIGGPLIVEGGLQIGAQSEIGSLAQPSSVSARNLRVNEGVVIHGAVQAKRRGEVVNDSNRGQQA</sequence>
<dbReference type="Proteomes" id="UP001500547">
    <property type="component" value="Unassembled WGS sequence"/>
</dbReference>
<dbReference type="RefSeq" id="WP_345533918.1">
    <property type="nucleotide sequence ID" value="NZ_BAABLD010000011.1"/>
</dbReference>
<keyword evidence="2" id="KW-1185">Reference proteome</keyword>
<evidence type="ECO:0008006" key="3">
    <source>
        <dbReference type="Google" id="ProtNLM"/>
    </source>
</evidence>
<comment type="caution">
    <text evidence="1">The sequence shown here is derived from an EMBL/GenBank/DDBJ whole genome shotgun (WGS) entry which is preliminary data.</text>
</comment>
<name>A0ABP9QX74_9RHOO</name>
<dbReference type="EMBL" id="BAABLD010000011">
    <property type="protein sequence ID" value="GAA5169048.1"/>
    <property type="molecule type" value="Genomic_DNA"/>
</dbReference>
<evidence type="ECO:0000313" key="1">
    <source>
        <dbReference type="EMBL" id="GAA5169048.1"/>
    </source>
</evidence>
<dbReference type="InterPro" id="IPR011004">
    <property type="entry name" value="Trimer_LpxA-like_sf"/>
</dbReference>
<organism evidence="1 2">
    <name type="scientific">Viridibacterium curvum</name>
    <dbReference type="NCBI Taxonomy" id="1101404"/>
    <lineage>
        <taxon>Bacteria</taxon>
        <taxon>Pseudomonadati</taxon>
        <taxon>Pseudomonadota</taxon>
        <taxon>Betaproteobacteria</taxon>
        <taxon>Rhodocyclales</taxon>
        <taxon>Rhodocyclaceae</taxon>
        <taxon>Viridibacterium</taxon>
    </lineage>
</organism>
<proteinExistence type="predicted"/>
<reference evidence="2" key="1">
    <citation type="journal article" date="2019" name="Int. J. Syst. Evol. Microbiol.">
        <title>The Global Catalogue of Microorganisms (GCM) 10K type strain sequencing project: providing services to taxonomists for standard genome sequencing and annotation.</title>
        <authorList>
            <consortium name="The Broad Institute Genomics Platform"/>
            <consortium name="The Broad Institute Genome Sequencing Center for Infectious Disease"/>
            <person name="Wu L."/>
            <person name="Ma J."/>
        </authorList>
    </citation>
    <scope>NUCLEOTIDE SEQUENCE [LARGE SCALE GENOMIC DNA]</scope>
    <source>
        <strain evidence="2">JCM 18715</strain>
    </source>
</reference>
<gene>
    <name evidence="1" type="ORF">GCM10025770_30080</name>
</gene>